<dbReference type="AlphaFoldDB" id="A0AA96JWL0"/>
<dbReference type="EMBL" id="CP116968">
    <property type="protein sequence ID" value="WNM62952.1"/>
    <property type="molecule type" value="Genomic_DNA"/>
</dbReference>
<evidence type="ECO:0000256" key="1">
    <source>
        <dbReference type="SAM" id="MobiDB-lite"/>
    </source>
</evidence>
<name>A0AA96JWL0_9BACT</name>
<protein>
    <submittedName>
        <fullName evidence="2">Uncharacterized protein</fullName>
    </submittedName>
</protein>
<dbReference type="RefSeq" id="WP_312747110.1">
    <property type="nucleotide sequence ID" value="NZ_CP116968.1"/>
</dbReference>
<feature type="region of interest" description="Disordered" evidence="1">
    <location>
        <begin position="70"/>
        <end position="90"/>
    </location>
</feature>
<dbReference type="Proteomes" id="UP001302494">
    <property type="component" value="Chromosome"/>
</dbReference>
<evidence type="ECO:0000313" key="3">
    <source>
        <dbReference type="Proteomes" id="UP001302494"/>
    </source>
</evidence>
<gene>
    <name evidence="2" type="ORF">PQG83_04160</name>
</gene>
<proteinExistence type="predicted"/>
<keyword evidence="3" id="KW-1185">Reference proteome</keyword>
<evidence type="ECO:0000313" key="2">
    <source>
        <dbReference type="EMBL" id="WNM62952.1"/>
    </source>
</evidence>
<reference evidence="2 3" key="1">
    <citation type="submission" date="2023-01" db="EMBL/GenBank/DDBJ databases">
        <title>Cultivation and genomic characterization of new, ubiquitous marine nitrite-oxidizing bacteria from the Nitrospirales.</title>
        <authorList>
            <person name="Mueller A.J."/>
            <person name="Daebeler A."/>
            <person name="Herbold C.W."/>
            <person name="Kirkegaard R.H."/>
            <person name="Daims H."/>
        </authorList>
    </citation>
    <scope>NUCLEOTIDE SEQUENCE [LARGE SCALE GENOMIC DNA]</scope>
    <source>
        <strain evidence="2 3">DK</strain>
    </source>
</reference>
<organism evidence="2 3">
    <name type="scientific">Candidatus Nitrospira neomarina</name>
    <dbReference type="NCBI Taxonomy" id="3020899"/>
    <lineage>
        <taxon>Bacteria</taxon>
        <taxon>Pseudomonadati</taxon>
        <taxon>Nitrospirota</taxon>
        <taxon>Nitrospiria</taxon>
        <taxon>Nitrospirales</taxon>
        <taxon>Nitrospiraceae</taxon>
        <taxon>Nitrospira</taxon>
    </lineage>
</organism>
<dbReference type="KEGG" id="nneo:PQG83_04160"/>
<accession>A0AA96JWL0</accession>
<sequence>MKISYLIIICTVLLVSGAISIGSTDIIGKAGETTPITNGWMFAERQIDEETPHRQLRLLHKINTDAAYKAAENSQPSMESDDKGESVQPRRLHVSREQLTIFSLYLLSMKPLGHV</sequence>